<dbReference type="GO" id="GO:0043295">
    <property type="term" value="F:glutathione binding"/>
    <property type="evidence" value="ECO:0007669"/>
    <property type="project" value="TreeGrafter"/>
</dbReference>
<dbReference type="InterPro" id="IPR040079">
    <property type="entry name" value="Glutathione_S-Trfase"/>
</dbReference>
<evidence type="ECO:0000313" key="9">
    <source>
        <dbReference type="Proteomes" id="UP000184255"/>
    </source>
</evidence>
<dbReference type="PANTHER" id="PTHR43900:SF3">
    <property type="entry name" value="GLUTATHIONE S-TRANSFERASE RHO"/>
    <property type="match status" value="1"/>
</dbReference>
<dbReference type="EC" id="2.5.1.18" evidence="2"/>
<dbReference type="GO" id="GO:0006749">
    <property type="term" value="P:glutathione metabolic process"/>
    <property type="evidence" value="ECO:0007669"/>
    <property type="project" value="TreeGrafter"/>
</dbReference>
<dbReference type="EMBL" id="FCQH01000008">
    <property type="protein sequence ID" value="CVK96622.1"/>
    <property type="molecule type" value="Genomic_DNA"/>
</dbReference>
<dbReference type="VEuPathDB" id="FungiDB:FMAN_10953"/>
<dbReference type="Pfam" id="PF00043">
    <property type="entry name" value="GST_C"/>
    <property type="match status" value="1"/>
</dbReference>
<dbReference type="AlphaFoldDB" id="A0A1L7TIF6"/>
<feature type="domain" description="GST N-terminal" evidence="6">
    <location>
        <begin position="1"/>
        <end position="84"/>
    </location>
</feature>
<reference evidence="9" key="1">
    <citation type="journal article" date="2016" name="Genome Biol. Evol.">
        <title>Comparative 'omics' of the Fusarium fujikuroi species complex highlights differences in genetic potential and metabolite synthesis.</title>
        <authorList>
            <person name="Niehaus E.-M."/>
            <person name="Muensterkoetter M."/>
            <person name="Proctor R.H."/>
            <person name="Brown D.W."/>
            <person name="Sharon A."/>
            <person name="Idan Y."/>
            <person name="Oren-Young L."/>
            <person name="Sieber C.M."/>
            <person name="Novak O."/>
            <person name="Pencik A."/>
            <person name="Tarkowska D."/>
            <person name="Hromadova K."/>
            <person name="Freeman S."/>
            <person name="Maymon M."/>
            <person name="Elazar M."/>
            <person name="Youssef S.A."/>
            <person name="El-Shabrawy E.S.M."/>
            <person name="Shalaby A.B.A."/>
            <person name="Houterman P."/>
            <person name="Brock N.L."/>
            <person name="Burkhardt I."/>
            <person name="Tsavkelova E.A."/>
            <person name="Dickschat J.S."/>
            <person name="Galuszka P."/>
            <person name="Gueldener U."/>
            <person name="Tudzynski B."/>
        </authorList>
    </citation>
    <scope>NUCLEOTIDE SEQUENCE [LARGE SCALE GENOMIC DNA]</scope>
    <source>
        <strain evidence="9">MRC7560</strain>
    </source>
</reference>
<dbReference type="Proteomes" id="UP000184255">
    <property type="component" value="Unassembled WGS sequence"/>
</dbReference>
<dbReference type="InterPro" id="IPR004045">
    <property type="entry name" value="Glutathione_S-Trfase_N"/>
</dbReference>
<proteinExistence type="inferred from homology"/>
<evidence type="ECO:0000259" key="7">
    <source>
        <dbReference type="PROSITE" id="PS50405"/>
    </source>
</evidence>
<dbReference type="FunFam" id="3.40.30.10:FF:000039">
    <property type="entry name" value="Glutathione S-transferase domain"/>
    <property type="match status" value="1"/>
</dbReference>
<dbReference type="Gene3D" id="1.20.1050.10">
    <property type="match status" value="1"/>
</dbReference>
<protein>
    <recommendedName>
        <fullName evidence="2">glutathione transferase</fullName>
        <ecNumber evidence="2">2.5.1.18</ecNumber>
    </recommendedName>
</protein>
<dbReference type="GO" id="GO:0004364">
    <property type="term" value="F:glutathione transferase activity"/>
    <property type="evidence" value="ECO:0007669"/>
    <property type="project" value="UniProtKB-EC"/>
</dbReference>
<dbReference type="GeneID" id="65090205"/>
<dbReference type="SFLD" id="SFLDG00358">
    <property type="entry name" value="Main_(cytGST)"/>
    <property type="match status" value="1"/>
</dbReference>
<dbReference type="InterPro" id="IPR010987">
    <property type="entry name" value="Glutathione-S-Trfase_C-like"/>
</dbReference>
<evidence type="ECO:0000256" key="4">
    <source>
        <dbReference type="ARBA" id="ARBA00047960"/>
    </source>
</evidence>
<comment type="caution">
    <text evidence="8">The sequence shown here is derived from an EMBL/GenBank/DDBJ whole genome shotgun (WGS) entry which is preliminary data.</text>
</comment>
<evidence type="ECO:0000256" key="5">
    <source>
        <dbReference type="RuleBase" id="RU003494"/>
    </source>
</evidence>
<gene>
    <name evidence="8" type="ORF">FMAN_10953</name>
</gene>
<dbReference type="PROSITE" id="PS50405">
    <property type="entry name" value="GST_CTER"/>
    <property type="match status" value="1"/>
</dbReference>
<keyword evidence="3" id="KW-0808">Transferase</keyword>
<dbReference type="SUPFAM" id="SSF47616">
    <property type="entry name" value="GST C-terminal domain-like"/>
    <property type="match status" value="1"/>
</dbReference>
<evidence type="ECO:0000313" key="8">
    <source>
        <dbReference type="EMBL" id="CVK96622.1"/>
    </source>
</evidence>
<organism evidence="8 9">
    <name type="scientific">Fusarium mangiferae</name>
    <name type="common">Mango malformation disease fungus</name>
    <dbReference type="NCBI Taxonomy" id="192010"/>
    <lineage>
        <taxon>Eukaryota</taxon>
        <taxon>Fungi</taxon>
        <taxon>Dikarya</taxon>
        <taxon>Ascomycota</taxon>
        <taxon>Pezizomycotina</taxon>
        <taxon>Sordariomycetes</taxon>
        <taxon>Hypocreomycetidae</taxon>
        <taxon>Hypocreales</taxon>
        <taxon>Nectriaceae</taxon>
        <taxon>Fusarium</taxon>
        <taxon>Fusarium fujikuroi species complex</taxon>
    </lineage>
</organism>
<dbReference type="SUPFAM" id="SSF52833">
    <property type="entry name" value="Thioredoxin-like"/>
    <property type="match status" value="1"/>
</dbReference>
<dbReference type="Gene3D" id="3.40.30.10">
    <property type="entry name" value="Glutaredoxin"/>
    <property type="match status" value="1"/>
</dbReference>
<comment type="catalytic activity">
    <reaction evidence="4">
        <text>RX + glutathione = an S-substituted glutathione + a halide anion + H(+)</text>
        <dbReference type="Rhea" id="RHEA:16437"/>
        <dbReference type="ChEBI" id="CHEBI:15378"/>
        <dbReference type="ChEBI" id="CHEBI:16042"/>
        <dbReference type="ChEBI" id="CHEBI:17792"/>
        <dbReference type="ChEBI" id="CHEBI:57925"/>
        <dbReference type="ChEBI" id="CHEBI:90779"/>
        <dbReference type="EC" id="2.5.1.18"/>
    </reaction>
</comment>
<keyword evidence="9" id="KW-1185">Reference proteome</keyword>
<dbReference type="InterPro" id="IPR036282">
    <property type="entry name" value="Glutathione-S-Trfase_C_sf"/>
</dbReference>
<dbReference type="InterPro" id="IPR036249">
    <property type="entry name" value="Thioredoxin-like_sf"/>
</dbReference>
<dbReference type="RefSeq" id="XP_041684040.1">
    <property type="nucleotide sequence ID" value="XM_041833703.1"/>
</dbReference>
<dbReference type="PROSITE" id="PS50404">
    <property type="entry name" value="GST_NTER"/>
    <property type="match status" value="1"/>
</dbReference>
<evidence type="ECO:0000256" key="2">
    <source>
        <dbReference type="ARBA" id="ARBA00012452"/>
    </source>
</evidence>
<dbReference type="Pfam" id="PF02798">
    <property type="entry name" value="GST_N"/>
    <property type="match status" value="1"/>
</dbReference>
<comment type="similarity">
    <text evidence="1 5">Belongs to the GST superfamily.</text>
</comment>
<feature type="domain" description="GST C-terminal" evidence="7">
    <location>
        <begin position="93"/>
        <end position="216"/>
    </location>
</feature>
<name>A0A1L7TIF6_FUSMA</name>
<evidence type="ECO:0000259" key="6">
    <source>
        <dbReference type="PROSITE" id="PS50404"/>
    </source>
</evidence>
<evidence type="ECO:0000256" key="3">
    <source>
        <dbReference type="ARBA" id="ARBA00022679"/>
    </source>
</evidence>
<evidence type="ECO:0000256" key="1">
    <source>
        <dbReference type="ARBA" id="ARBA00007409"/>
    </source>
</evidence>
<dbReference type="SFLD" id="SFLDS00019">
    <property type="entry name" value="Glutathione_Transferase_(cytos"/>
    <property type="match status" value="1"/>
</dbReference>
<sequence length="216" mass="25340">MTLILYGSRQSTCTQRVLLVLSELNMTDYRLSNINMQKGEHLEPNYVQDFHPFGRIPVLDDDGIRLFESRAICKYLVAKYGPHSPLHRRTEQDYAELATYEQAASVEYSYFDPTMKSLAYEKIFKRFMGRGDPDRATVKRLEMDLAKVMDHYEKVLYDSEHLAGNQFSLVDIYHIPWFQFLSRLELQDEITKRPSLGAWWTRVSNRPAWKDLTASN</sequence>
<dbReference type="PANTHER" id="PTHR43900">
    <property type="entry name" value="GLUTATHIONE S-TRANSFERASE RHO"/>
    <property type="match status" value="1"/>
</dbReference>
<dbReference type="InterPro" id="IPR004046">
    <property type="entry name" value="GST_C"/>
</dbReference>
<dbReference type="GO" id="GO:0005737">
    <property type="term" value="C:cytoplasm"/>
    <property type="evidence" value="ECO:0007669"/>
    <property type="project" value="TreeGrafter"/>
</dbReference>
<accession>A0A1L7TIF6</accession>